<dbReference type="GO" id="GO:0051301">
    <property type="term" value="P:cell division"/>
    <property type="evidence" value="ECO:0007669"/>
    <property type="project" value="UniProtKB-KW"/>
</dbReference>
<evidence type="ECO:0000256" key="1">
    <source>
        <dbReference type="ARBA" id="ARBA00010074"/>
    </source>
</evidence>
<dbReference type="RefSeq" id="WP_152809490.1">
    <property type="nucleotide sequence ID" value="NZ_WHNW01000003.1"/>
</dbReference>
<dbReference type="InterPro" id="IPR007838">
    <property type="entry name" value="Cell_div_ZapA-like"/>
</dbReference>
<comment type="caution">
    <text evidence="3">The sequence shown here is derived from an EMBL/GenBank/DDBJ whole genome shotgun (WGS) entry which is preliminary data.</text>
</comment>
<keyword evidence="2" id="KW-0175">Coiled coil</keyword>
<comment type="similarity">
    <text evidence="1">Belongs to the ZapA family. Type 1 subfamily.</text>
</comment>
<dbReference type="Pfam" id="PF05164">
    <property type="entry name" value="ZapA"/>
    <property type="match status" value="1"/>
</dbReference>
<organism evidence="3 4">
    <name type="scientific">Ostreibacterium oceani</name>
    <dbReference type="NCBI Taxonomy" id="2654998"/>
    <lineage>
        <taxon>Bacteria</taxon>
        <taxon>Pseudomonadati</taxon>
        <taxon>Pseudomonadota</taxon>
        <taxon>Gammaproteobacteria</taxon>
        <taxon>Cardiobacteriales</taxon>
        <taxon>Ostreibacteriaceae</taxon>
        <taxon>Ostreibacterium</taxon>
    </lineage>
</organism>
<sequence>MKTNVTVRIMDTDYHLACEIDEKDRLIKGADYLNQHLKAFRRDHPSVASERLMTMGALRVTCELMQELETLSDQAKVANGEMDKLLHEIKK</sequence>
<dbReference type="EMBL" id="WHNW01000003">
    <property type="protein sequence ID" value="MPV85838.1"/>
    <property type="molecule type" value="Genomic_DNA"/>
</dbReference>
<keyword evidence="3" id="KW-0131">Cell cycle</keyword>
<name>A0A6N7EZB3_9GAMM</name>
<evidence type="ECO:0000313" key="4">
    <source>
        <dbReference type="Proteomes" id="UP000471298"/>
    </source>
</evidence>
<gene>
    <name evidence="3" type="primary">zapA</name>
    <name evidence="3" type="ORF">GCU85_03680</name>
</gene>
<dbReference type="Proteomes" id="UP000471298">
    <property type="component" value="Unassembled WGS sequence"/>
</dbReference>
<keyword evidence="4" id="KW-1185">Reference proteome</keyword>
<keyword evidence="3" id="KW-0132">Cell division</keyword>
<protein>
    <submittedName>
        <fullName evidence="3">Cell division protein ZapA</fullName>
    </submittedName>
</protein>
<dbReference type="SUPFAM" id="SSF102829">
    <property type="entry name" value="Cell division protein ZapA-like"/>
    <property type="match status" value="1"/>
</dbReference>
<dbReference type="Gene3D" id="3.30.160.880">
    <property type="entry name" value="Cell division protein ZapA protomer, N-terminal domain"/>
    <property type="match status" value="1"/>
</dbReference>
<evidence type="ECO:0000313" key="3">
    <source>
        <dbReference type="EMBL" id="MPV85838.1"/>
    </source>
</evidence>
<reference evidence="3 4" key="1">
    <citation type="submission" date="2019-10" db="EMBL/GenBank/DDBJ databases">
        <title>Cardiobacteriales fam. a chemoheterotrophic member of the order Cardiobacteriales, and proposal of Cardiobacteriales fam. nov.</title>
        <authorList>
            <person name="Wang C."/>
        </authorList>
    </citation>
    <scope>NUCLEOTIDE SEQUENCE [LARGE SCALE GENOMIC DNA]</scope>
    <source>
        <strain evidence="3 4">ML27</strain>
    </source>
</reference>
<accession>A0A6N7EZB3</accession>
<dbReference type="AlphaFoldDB" id="A0A6N7EZB3"/>
<dbReference type="InterPro" id="IPR036192">
    <property type="entry name" value="Cell_div_ZapA-like_sf"/>
</dbReference>
<evidence type="ECO:0000256" key="2">
    <source>
        <dbReference type="ARBA" id="ARBA00023054"/>
    </source>
</evidence>
<dbReference type="InterPro" id="IPR042233">
    <property type="entry name" value="Cell_div_ZapA_N"/>
</dbReference>
<proteinExistence type="inferred from homology"/>
<dbReference type="InParanoid" id="A0A6N7EZB3"/>